<accession>A0A286DK30</accession>
<dbReference type="Gene3D" id="3.90.1200.10">
    <property type="match status" value="1"/>
</dbReference>
<feature type="domain" description="Aminoglycoside phosphotransferase" evidence="1">
    <location>
        <begin position="32"/>
        <end position="264"/>
    </location>
</feature>
<dbReference type="InterPro" id="IPR002575">
    <property type="entry name" value="Aminoglycoside_PTrfase"/>
</dbReference>
<organism evidence="2 3">
    <name type="scientific">Streptomyces zhaozhouensis</name>
    <dbReference type="NCBI Taxonomy" id="1300267"/>
    <lineage>
        <taxon>Bacteria</taxon>
        <taxon>Bacillati</taxon>
        <taxon>Actinomycetota</taxon>
        <taxon>Actinomycetes</taxon>
        <taxon>Kitasatosporales</taxon>
        <taxon>Streptomycetaceae</taxon>
        <taxon>Streptomyces</taxon>
    </lineage>
</organism>
<dbReference type="CDD" id="cd05155">
    <property type="entry name" value="APH_ChoK_like_1"/>
    <property type="match status" value="1"/>
</dbReference>
<dbReference type="Gene3D" id="3.30.200.20">
    <property type="entry name" value="Phosphorylase Kinase, domain 1"/>
    <property type="match status" value="1"/>
</dbReference>
<dbReference type="PANTHER" id="PTHR21310:SF42">
    <property type="entry name" value="BIFUNCTIONAL AAC_APH"/>
    <property type="match status" value="1"/>
</dbReference>
<dbReference type="InterPro" id="IPR011009">
    <property type="entry name" value="Kinase-like_dom_sf"/>
</dbReference>
<dbReference type="RefSeq" id="WP_097229221.1">
    <property type="nucleotide sequence ID" value="NZ_OCNE01000001.1"/>
</dbReference>
<dbReference type="EMBL" id="OCNE01000001">
    <property type="protein sequence ID" value="SOD59107.1"/>
    <property type="molecule type" value="Genomic_DNA"/>
</dbReference>
<reference evidence="2 3" key="1">
    <citation type="submission" date="2017-09" db="EMBL/GenBank/DDBJ databases">
        <authorList>
            <person name="Ehlers B."/>
            <person name="Leendertz F.H."/>
        </authorList>
    </citation>
    <scope>NUCLEOTIDE SEQUENCE [LARGE SCALE GENOMIC DNA]</scope>
    <source>
        <strain evidence="2 3">CGMCC 4.7095</strain>
    </source>
</reference>
<sequence>MHEDELELDETLVRRLVTDQFPRWSGLPVRRVPSSGTDNAMFRLGEALVVRLPRRPGDEETVAREARWPAALAPHLPVAVPVPLEVGAPGGGYPQPWSVHRWLPGRNPVVGEIPEPTPLARELGEFVVALRSLTPPADAPRARRGVPLAARDADTRDALARLARLPPGAEPFDLDEVTALWDHAVALPDPGGPDRWLHGDISPGNVLTGDDGRLSAVIDFGGIGVGDPASDQAVAWNLLPASARDTFRATVGSDETTWLRGRGWALSVALIQLPYYRVTNPALAANSRHVIRESLTATL</sequence>
<evidence type="ECO:0000313" key="2">
    <source>
        <dbReference type="EMBL" id="SOD59107.1"/>
    </source>
</evidence>
<protein>
    <submittedName>
        <fullName evidence="2">Predicted kinase, aminoglycoside phosphotransferase (APT) family</fullName>
    </submittedName>
</protein>
<dbReference type="InterPro" id="IPR051678">
    <property type="entry name" value="AGP_Transferase"/>
</dbReference>
<dbReference type="SUPFAM" id="SSF56112">
    <property type="entry name" value="Protein kinase-like (PK-like)"/>
    <property type="match status" value="1"/>
</dbReference>
<dbReference type="GO" id="GO:0016301">
    <property type="term" value="F:kinase activity"/>
    <property type="evidence" value="ECO:0007669"/>
    <property type="project" value="UniProtKB-KW"/>
</dbReference>
<evidence type="ECO:0000313" key="3">
    <source>
        <dbReference type="Proteomes" id="UP000219072"/>
    </source>
</evidence>
<dbReference type="OrthoDB" id="9797603at2"/>
<dbReference type="PANTHER" id="PTHR21310">
    <property type="entry name" value="AMINOGLYCOSIDE PHOSPHOTRANSFERASE-RELATED-RELATED"/>
    <property type="match status" value="1"/>
</dbReference>
<proteinExistence type="predicted"/>
<keyword evidence="3" id="KW-1185">Reference proteome</keyword>
<keyword evidence="2" id="KW-0418">Kinase</keyword>
<name>A0A286DK30_9ACTN</name>
<gene>
    <name evidence="2" type="ORF">SAMN06297387_101485</name>
</gene>
<dbReference type="Pfam" id="PF01636">
    <property type="entry name" value="APH"/>
    <property type="match status" value="1"/>
</dbReference>
<keyword evidence="2" id="KW-0808">Transferase</keyword>
<dbReference type="Proteomes" id="UP000219072">
    <property type="component" value="Unassembled WGS sequence"/>
</dbReference>
<evidence type="ECO:0000259" key="1">
    <source>
        <dbReference type="Pfam" id="PF01636"/>
    </source>
</evidence>
<dbReference type="AlphaFoldDB" id="A0A286DK30"/>